<dbReference type="Pfam" id="PF01103">
    <property type="entry name" value="Omp85"/>
    <property type="match status" value="1"/>
</dbReference>
<evidence type="ECO:0000313" key="5">
    <source>
        <dbReference type="EMBL" id="NDU96302.1"/>
    </source>
</evidence>
<proteinExistence type="predicted"/>
<dbReference type="RefSeq" id="WP_163950108.1">
    <property type="nucleotide sequence ID" value="NZ_JAAFZH010000006.1"/>
</dbReference>
<evidence type="ECO:0000313" key="6">
    <source>
        <dbReference type="Proteomes" id="UP000474175"/>
    </source>
</evidence>
<keyword evidence="2" id="KW-0472">Membrane</keyword>
<feature type="chain" id="PRO_5026865478" evidence="3">
    <location>
        <begin position="24"/>
        <end position="411"/>
    </location>
</feature>
<accession>A0A6L9LA61</accession>
<comment type="subcellular location">
    <subcellularLocation>
        <location evidence="1">Membrane</location>
    </subcellularLocation>
</comment>
<comment type="caution">
    <text evidence="5">The sequence shown here is derived from an EMBL/GenBank/DDBJ whole genome shotgun (WGS) entry which is preliminary data.</text>
</comment>
<sequence length="411" mass="46418">MRALAIFITGSLFIHLFSHTNLAYCQSITDTTSTSFDPRKPRPEKDVADVVRKWFPGLPISPHDSTSFLDGKRFVLVLPQVGYTLQTRGLIALVINTAFRQPRANLSSITGNIQYTQNKQVIFTTNSSVWSSDNRIVWNNDWRLMHYPQATYGLGMYTSTDRVINMDYAYLRLYQSILRRLSRNLYGGFGYGLDLHWNIDSYNSHREITRISRYAAGVQGRSISSGPTINLLYDNRQNALNPNGGLYINAVFRANTRLLGSDETYQSMLLEARKYIRFPAQSENILAIWSYNAFTVSGTPPFLDLPSTGWDSNGNVGRGFIQGRFRGKNLLYAETEYRFRISSNRLLGGVVFANAQTVTELTSKQFEKIAPAVGAGLRFKMNKISRTNLSVDYGFGLDGSHGLFFNLGEVF</sequence>
<dbReference type="AlphaFoldDB" id="A0A6L9LA61"/>
<feature type="signal peptide" evidence="3">
    <location>
        <begin position="1"/>
        <end position="23"/>
    </location>
</feature>
<dbReference type="EMBL" id="JAAFZH010000006">
    <property type="protein sequence ID" value="NDU96302.1"/>
    <property type="molecule type" value="Genomic_DNA"/>
</dbReference>
<evidence type="ECO:0000259" key="4">
    <source>
        <dbReference type="Pfam" id="PF01103"/>
    </source>
</evidence>
<dbReference type="GO" id="GO:0019867">
    <property type="term" value="C:outer membrane"/>
    <property type="evidence" value="ECO:0007669"/>
    <property type="project" value="InterPro"/>
</dbReference>
<gene>
    <name evidence="5" type="ORF">GK108_15585</name>
</gene>
<dbReference type="Gene3D" id="2.40.160.50">
    <property type="entry name" value="membrane protein fhac: a member of the omp85/tpsb transporter family"/>
    <property type="match status" value="1"/>
</dbReference>
<evidence type="ECO:0000256" key="3">
    <source>
        <dbReference type="SAM" id="SignalP"/>
    </source>
</evidence>
<organism evidence="5 6">
    <name type="scientific">Spirosoma terrae</name>
    <dbReference type="NCBI Taxonomy" id="1968276"/>
    <lineage>
        <taxon>Bacteria</taxon>
        <taxon>Pseudomonadati</taxon>
        <taxon>Bacteroidota</taxon>
        <taxon>Cytophagia</taxon>
        <taxon>Cytophagales</taxon>
        <taxon>Cytophagaceae</taxon>
        <taxon>Spirosoma</taxon>
    </lineage>
</organism>
<evidence type="ECO:0000256" key="2">
    <source>
        <dbReference type="ARBA" id="ARBA00023136"/>
    </source>
</evidence>
<dbReference type="InterPro" id="IPR000184">
    <property type="entry name" value="Bac_surfAg_D15"/>
</dbReference>
<keyword evidence="3" id="KW-0732">Signal</keyword>
<keyword evidence="6" id="KW-1185">Reference proteome</keyword>
<protein>
    <submittedName>
        <fullName evidence="5">BamA/TamA family outer membrane protein</fullName>
    </submittedName>
</protein>
<dbReference type="Proteomes" id="UP000474175">
    <property type="component" value="Unassembled WGS sequence"/>
</dbReference>
<evidence type="ECO:0000256" key="1">
    <source>
        <dbReference type="ARBA" id="ARBA00004370"/>
    </source>
</evidence>
<name>A0A6L9LA61_9BACT</name>
<reference evidence="5 6" key="1">
    <citation type="submission" date="2020-02" db="EMBL/GenBank/DDBJ databases">
        <title>Draft genome sequence of two Spirosoma agri KCTC 52727 and Spirosoma terrae KCTC 52035.</title>
        <authorList>
            <person name="Rojas J."/>
            <person name="Ambika Manirajan B."/>
            <person name="Suarez C."/>
            <person name="Ratering S."/>
            <person name="Schnell S."/>
        </authorList>
    </citation>
    <scope>NUCLEOTIDE SEQUENCE [LARGE SCALE GENOMIC DNA]</scope>
    <source>
        <strain evidence="5 6">KCTC 52035</strain>
    </source>
</reference>
<feature type="domain" description="Bacterial surface antigen (D15)" evidence="4">
    <location>
        <begin position="168"/>
        <end position="409"/>
    </location>
</feature>